<gene>
    <name evidence="3" type="ORF">DSM104440_01410</name>
</gene>
<dbReference type="EMBL" id="CP053073">
    <property type="protein sequence ID" value="QJR14608.1"/>
    <property type="molecule type" value="Genomic_DNA"/>
</dbReference>
<evidence type="ECO:0000313" key="3">
    <source>
        <dbReference type="EMBL" id="QJR14608.1"/>
    </source>
</evidence>
<dbReference type="KEGG" id="upl:DSM104440_01410"/>
<dbReference type="RefSeq" id="WP_212758251.1">
    <property type="nucleotide sequence ID" value="NZ_CP053073.1"/>
</dbReference>
<feature type="transmembrane region" description="Helical" evidence="1">
    <location>
        <begin position="12"/>
        <end position="36"/>
    </location>
</feature>
<dbReference type="Proteomes" id="UP000503096">
    <property type="component" value="Chromosome"/>
</dbReference>
<dbReference type="InterPro" id="IPR025196">
    <property type="entry name" value="DUF4126"/>
</dbReference>
<reference evidence="3 4" key="1">
    <citation type="submission" date="2020-04" db="EMBL/GenBank/DDBJ databases">
        <title>Usitatibacter rugosus gen. nov., sp. nov. and Usitatibacter palustris sp. nov., novel members of Usitatibacteraceae fam. nov. within the order Nitrosomonadales isolated from soil.</title>
        <authorList>
            <person name="Huber K.J."/>
            <person name="Neumann-Schaal M."/>
            <person name="Geppert A."/>
            <person name="Luckner M."/>
            <person name="Wanner G."/>
            <person name="Overmann J."/>
        </authorList>
    </citation>
    <scope>NUCLEOTIDE SEQUENCE [LARGE SCALE GENOMIC DNA]</scope>
    <source>
        <strain evidence="3 4">Swamp67</strain>
    </source>
</reference>
<feature type="transmembrane region" description="Helical" evidence="1">
    <location>
        <begin position="48"/>
        <end position="70"/>
    </location>
</feature>
<protein>
    <recommendedName>
        <fullName evidence="2">DUF4126 domain-containing protein</fullName>
    </recommendedName>
</protein>
<feature type="domain" description="DUF4126" evidence="2">
    <location>
        <begin position="13"/>
        <end position="184"/>
    </location>
</feature>
<accession>A0A6M4H6N2</accession>
<sequence>MTGTELHVLQTVALASLLAWASGVRLYLVIFALGLAHQQGYFALPDGLKMLAHPYVVWTAGFLVVMEFLADKFPGVDSAWDAIHTFIRIPAGALLAAGATGDTLTALTIVAGLLGGTITAGTHFTKAGGRALINTSPEPVSNWTASFAEDFAVLGGIWLAFQHPLVFLALLVVFLAMVAWLLPKLWRLVKGIWSAFATPREKGSG</sequence>
<keyword evidence="4" id="KW-1185">Reference proteome</keyword>
<evidence type="ECO:0000259" key="2">
    <source>
        <dbReference type="Pfam" id="PF13548"/>
    </source>
</evidence>
<dbReference type="AlphaFoldDB" id="A0A6M4H6N2"/>
<keyword evidence="1" id="KW-0812">Transmembrane</keyword>
<keyword evidence="1" id="KW-0472">Membrane</keyword>
<dbReference type="Pfam" id="PF13548">
    <property type="entry name" value="DUF4126"/>
    <property type="match status" value="1"/>
</dbReference>
<proteinExistence type="predicted"/>
<feature type="transmembrane region" description="Helical" evidence="1">
    <location>
        <begin position="161"/>
        <end position="182"/>
    </location>
</feature>
<keyword evidence="1" id="KW-1133">Transmembrane helix</keyword>
<dbReference type="InParanoid" id="A0A6M4H6N2"/>
<evidence type="ECO:0000256" key="1">
    <source>
        <dbReference type="SAM" id="Phobius"/>
    </source>
</evidence>
<name>A0A6M4H6N2_9PROT</name>
<evidence type="ECO:0000313" key="4">
    <source>
        <dbReference type="Proteomes" id="UP000503096"/>
    </source>
</evidence>
<organism evidence="3 4">
    <name type="scientific">Usitatibacter palustris</name>
    <dbReference type="NCBI Taxonomy" id="2732487"/>
    <lineage>
        <taxon>Bacteria</taxon>
        <taxon>Pseudomonadati</taxon>
        <taxon>Pseudomonadota</taxon>
        <taxon>Betaproteobacteria</taxon>
        <taxon>Nitrosomonadales</taxon>
        <taxon>Usitatibacteraceae</taxon>
        <taxon>Usitatibacter</taxon>
    </lineage>
</organism>